<name>A0A9D1RED1_9FIRM</name>
<dbReference type="InterPro" id="IPR001173">
    <property type="entry name" value="Glyco_trans_2-like"/>
</dbReference>
<dbReference type="InterPro" id="IPR029044">
    <property type="entry name" value="Nucleotide-diphossugar_trans"/>
</dbReference>
<comment type="caution">
    <text evidence="4">The sequence shown here is derived from an EMBL/GenBank/DDBJ whole genome shotgun (WGS) entry which is preliminary data.</text>
</comment>
<dbReference type="EMBL" id="DXGE01000012">
    <property type="protein sequence ID" value="HIW85508.1"/>
    <property type="molecule type" value="Genomic_DNA"/>
</dbReference>
<proteinExistence type="predicted"/>
<sequence length="312" mass="35818">MHQPVISVIVPVYHVEKYLDKCVESIVKQTYKALEIILVDDGSPDRCPEICDGWAKKDSRIKVIHKKNGGVSTARNAGLDAASGEFIGFVDGDDIIFPEFYKTLVIQALDNEADISACAFNRLHDDYSEYVENSCYIREQKNYSAQELLQEYFKTCKGEWVSLCNKIIRSSLFSGIRFPQGRVFEDWTLAPVLYSRAAKISFTPEKYYGYVIHGESIMRTETIKRYHDCVCADYDHFLYFNNLGITDFNGYIRGFAKSDFRKCVKAYDASESAKEYLKKAYAKATEIGGLGRAEELMFRFPRLFKFLYKIKG</sequence>
<dbReference type="Gene3D" id="3.90.550.10">
    <property type="entry name" value="Spore Coat Polysaccharide Biosynthesis Protein SpsA, Chain A"/>
    <property type="match status" value="1"/>
</dbReference>
<dbReference type="CDD" id="cd00761">
    <property type="entry name" value="Glyco_tranf_GTA_type"/>
    <property type="match status" value="1"/>
</dbReference>
<accession>A0A9D1RED1</accession>
<evidence type="ECO:0000313" key="5">
    <source>
        <dbReference type="Proteomes" id="UP000824205"/>
    </source>
</evidence>
<evidence type="ECO:0000256" key="1">
    <source>
        <dbReference type="ARBA" id="ARBA00022676"/>
    </source>
</evidence>
<dbReference type="PANTHER" id="PTHR22916:SF51">
    <property type="entry name" value="GLYCOSYLTRANSFERASE EPSH-RELATED"/>
    <property type="match status" value="1"/>
</dbReference>
<protein>
    <submittedName>
        <fullName evidence="4">Glycosyltransferase</fullName>
        <ecNumber evidence="4">2.4.-.-</ecNumber>
    </submittedName>
</protein>
<dbReference type="Pfam" id="PF00535">
    <property type="entry name" value="Glycos_transf_2"/>
    <property type="match status" value="1"/>
</dbReference>
<reference evidence="4" key="2">
    <citation type="submission" date="2021-04" db="EMBL/GenBank/DDBJ databases">
        <authorList>
            <person name="Gilroy R."/>
        </authorList>
    </citation>
    <scope>NUCLEOTIDE SEQUENCE</scope>
    <source>
        <strain evidence="4">421</strain>
    </source>
</reference>
<dbReference type="AlphaFoldDB" id="A0A9D1RED1"/>
<evidence type="ECO:0000259" key="3">
    <source>
        <dbReference type="Pfam" id="PF00535"/>
    </source>
</evidence>
<dbReference type="PANTHER" id="PTHR22916">
    <property type="entry name" value="GLYCOSYLTRANSFERASE"/>
    <property type="match status" value="1"/>
</dbReference>
<dbReference type="SUPFAM" id="SSF53448">
    <property type="entry name" value="Nucleotide-diphospho-sugar transferases"/>
    <property type="match status" value="1"/>
</dbReference>
<evidence type="ECO:0000313" key="4">
    <source>
        <dbReference type="EMBL" id="HIW85508.1"/>
    </source>
</evidence>
<feature type="domain" description="Glycosyltransferase 2-like" evidence="3">
    <location>
        <begin position="7"/>
        <end position="142"/>
    </location>
</feature>
<gene>
    <name evidence="4" type="ORF">IAA48_03340</name>
</gene>
<evidence type="ECO:0000256" key="2">
    <source>
        <dbReference type="ARBA" id="ARBA00022679"/>
    </source>
</evidence>
<organism evidence="4 5">
    <name type="scientific">Candidatus Eubacterium faecipullorum</name>
    <dbReference type="NCBI Taxonomy" id="2838571"/>
    <lineage>
        <taxon>Bacteria</taxon>
        <taxon>Bacillati</taxon>
        <taxon>Bacillota</taxon>
        <taxon>Clostridia</taxon>
        <taxon>Eubacteriales</taxon>
        <taxon>Eubacteriaceae</taxon>
        <taxon>Eubacterium</taxon>
    </lineage>
</organism>
<reference evidence="4" key="1">
    <citation type="journal article" date="2021" name="PeerJ">
        <title>Extensive microbial diversity within the chicken gut microbiome revealed by metagenomics and culture.</title>
        <authorList>
            <person name="Gilroy R."/>
            <person name="Ravi A."/>
            <person name="Getino M."/>
            <person name="Pursley I."/>
            <person name="Horton D.L."/>
            <person name="Alikhan N.F."/>
            <person name="Baker D."/>
            <person name="Gharbi K."/>
            <person name="Hall N."/>
            <person name="Watson M."/>
            <person name="Adriaenssens E.M."/>
            <person name="Foster-Nyarko E."/>
            <person name="Jarju S."/>
            <person name="Secka A."/>
            <person name="Antonio M."/>
            <person name="Oren A."/>
            <person name="Chaudhuri R.R."/>
            <person name="La Ragione R."/>
            <person name="Hildebrand F."/>
            <person name="Pallen M.J."/>
        </authorList>
    </citation>
    <scope>NUCLEOTIDE SEQUENCE</scope>
    <source>
        <strain evidence="4">421</strain>
    </source>
</reference>
<dbReference type="GO" id="GO:0016757">
    <property type="term" value="F:glycosyltransferase activity"/>
    <property type="evidence" value="ECO:0007669"/>
    <property type="project" value="UniProtKB-KW"/>
</dbReference>
<dbReference type="EC" id="2.4.-.-" evidence="4"/>
<keyword evidence="2 4" id="KW-0808">Transferase</keyword>
<dbReference type="Proteomes" id="UP000824205">
    <property type="component" value="Unassembled WGS sequence"/>
</dbReference>
<keyword evidence="1 4" id="KW-0328">Glycosyltransferase</keyword>